<organism evidence="1 2">
    <name type="scientific">Xanthomonas graminis pv. poae</name>
    <dbReference type="NCBI Taxonomy" id="227946"/>
    <lineage>
        <taxon>Bacteria</taxon>
        <taxon>Pseudomonadati</taxon>
        <taxon>Pseudomonadota</taxon>
        <taxon>Gammaproteobacteria</taxon>
        <taxon>Lysobacterales</taxon>
        <taxon>Lysobacteraceae</taxon>
        <taxon>Xanthomonas</taxon>
        <taxon>Xanthomonas translucens group</taxon>
        <taxon>Xanthomonas graminis</taxon>
    </lineage>
</organism>
<dbReference type="EMBL" id="CXOK01000117">
    <property type="protein sequence ID" value="CTP92390.1"/>
    <property type="molecule type" value="Genomic_DNA"/>
</dbReference>
<dbReference type="AlphaFoldDB" id="A0A0K3AA59"/>
<reference evidence="1 2" key="1">
    <citation type="submission" date="2015-07" db="EMBL/GenBank/DDBJ databases">
        <authorList>
            <person name="Noorani M."/>
        </authorList>
    </citation>
    <scope>NUCLEOTIDE SEQUENCE [LARGE SCALE GENOMIC DNA]</scope>
    <source>
        <strain evidence="1">LMG728</strain>
    </source>
</reference>
<dbReference type="Proteomes" id="UP000041247">
    <property type="component" value="Unassembled WGS sequence"/>
</dbReference>
<name>A0A0K3AA59_9XANT</name>
<accession>A0A0K3AA59</accession>
<protein>
    <submittedName>
        <fullName evidence="1">Uncharacterized protein</fullName>
    </submittedName>
</protein>
<evidence type="ECO:0000313" key="1">
    <source>
        <dbReference type="EMBL" id="CTP92390.1"/>
    </source>
</evidence>
<sequence length="50" mass="5642">MRTLKLPVRSASGFTGRPGRFFVESGMREAIRLGERNITQIPLAIQKKPE</sequence>
<proteinExistence type="predicted"/>
<gene>
    <name evidence="1" type="ORF">XTPLMG728_3225</name>
</gene>
<evidence type="ECO:0000313" key="2">
    <source>
        <dbReference type="Proteomes" id="UP000041247"/>
    </source>
</evidence>